<accession>A0A9W8LS94</accession>
<dbReference type="InterPro" id="IPR009003">
    <property type="entry name" value="Peptidase_S1_PA"/>
</dbReference>
<reference evidence="3" key="1">
    <citation type="submission" date="2022-07" db="EMBL/GenBank/DDBJ databases">
        <title>Phylogenomic reconstructions and comparative analyses of Kickxellomycotina fungi.</title>
        <authorList>
            <person name="Reynolds N.K."/>
            <person name="Stajich J.E."/>
            <person name="Barry K."/>
            <person name="Grigoriev I.V."/>
            <person name="Crous P."/>
            <person name="Smith M.E."/>
        </authorList>
    </citation>
    <scope>NUCLEOTIDE SEQUENCE</scope>
    <source>
        <strain evidence="3">NRRL 1565</strain>
    </source>
</reference>
<evidence type="ECO:0000313" key="4">
    <source>
        <dbReference type="Proteomes" id="UP001140094"/>
    </source>
</evidence>
<keyword evidence="2" id="KW-1133">Transmembrane helix</keyword>
<feature type="compositionally biased region" description="Basic and acidic residues" evidence="1">
    <location>
        <begin position="452"/>
        <end position="467"/>
    </location>
</feature>
<comment type="caution">
    <text evidence="3">The sequence shown here is derived from an EMBL/GenBank/DDBJ whole genome shotgun (WGS) entry which is preliminary data.</text>
</comment>
<protein>
    <recommendedName>
        <fullName evidence="5">Peptidase S1 domain-containing protein</fullName>
    </recommendedName>
</protein>
<feature type="compositionally biased region" description="Basic and acidic residues" evidence="1">
    <location>
        <begin position="258"/>
        <end position="268"/>
    </location>
</feature>
<name>A0A9W8LS94_9FUNG</name>
<evidence type="ECO:0000256" key="1">
    <source>
        <dbReference type="SAM" id="MobiDB-lite"/>
    </source>
</evidence>
<feature type="region of interest" description="Disordered" evidence="1">
    <location>
        <begin position="403"/>
        <end position="467"/>
    </location>
</feature>
<feature type="transmembrane region" description="Helical" evidence="2">
    <location>
        <begin position="348"/>
        <end position="370"/>
    </location>
</feature>
<organism evidence="3 4">
    <name type="scientific">Coemansia guatemalensis</name>
    <dbReference type="NCBI Taxonomy" id="2761395"/>
    <lineage>
        <taxon>Eukaryota</taxon>
        <taxon>Fungi</taxon>
        <taxon>Fungi incertae sedis</taxon>
        <taxon>Zoopagomycota</taxon>
        <taxon>Kickxellomycotina</taxon>
        <taxon>Kickxellomycetes</taxon>
        <taxon>Kickxellales</taxon>
        <taxon>Kickxellaceae</taxon>
        <taxon>Coemansia</taxon>
    </lineage>
</organism>
<dbReference type="InterPro" id="IPR043504">
    <property type="entry name" value="Peptidase_S1_PA_chymotrypsin"/>
</dbReference>
<dbReference type="EMBL" id="JANBUO010001075">
    <property type="protein sequence ID" value="KAJ2799963.1"/>
    <property type="molecule type" value="Genomic_DNA"/>
</dbReference>
<keyword evidence="2" id="KW-0812">Transmembrane</keyword>
<evidence type="ECO:0000313" key="3">
    <source>
        <dbReference type="EMBL" id="KAJ2799963.1"/>
    </source>
</evidence>
<feature type="compositionally biased region" description="Acidic residues" evidence="1">
    <location>
        <begin position="290"/>
        <end position="311"/>
    </location>
</feature>
<feature type="compositionally biased region" description="Low complexity" evidence="1">
    <location>
        <begin position="331"/>
        <end position="342"/>
    </location>
</feature>
<evidence type="ECO:0008006" key="5">
    <source>
        <dbReference type="Google" id="ProtNLM"/>
    </source>
</evidence>
<keyword evidence="2" id="KW-0472">Membrane</keyword>
<evidence type="ECO:0000256" key="2">
    <source>
        <dbReference type="SAM" id="Phobius"/>
    </source>
</evidence>
<dbReference type="SUPFAM" id="SSF50494">
    <property type="entry name" value="Trypsin-like serine proteases"/>
    <property type="match status" value="1"/>
</dbReference>
<dbReference type="Proteomes" id="UP001140094">
    <property type="component" value="Unassembled WGS sequence"/>
</dbReference>
<feature type="compositionally biased region" description="Polar residues" evidence="1">
    <location>
        <begin position="435"/>
        <end position="451"/>
    </location>
</feature>
<feature type="region of interest" description="Disordered" evidence="1">
    <location>
        <begin position="246"/>
        <end position="342"/>
    </location>
</feature>
<dbReference type="AlphaFoldDB" id="A0A9W8LS94"/>
<keyword evidence="4" id="KW-1185">Reference proteome</keyword>
<sequence length="467" mass="49806">MMSANAVVKVIGGVLRKGKQQTSCGLGVLDSMASFVSASCLDFDSDNAVDTSVNYEVYIDDGVSSSAARYNVTDIKVHPAYDAKTKANNIALLQYNANSNESWTNTVGIDPKDWDTPVYAQRVLQTSGEDATWGETKLYTYTNRNDTECSSLLPLYKANNGDFICNDLLTSAPNSNLSSCEVPYQVVYAQVSLSMYPVGIFSHAAVKGSDDFCNDGEVRAYYTLYADYIEFAKKTLDRSVDFYAGDTDKTPQSNPDFEMDKPSSDPGKDVAIVGGDLYSPRNGGGGDSSSDGDEDSSGSDDESSGGDEDSSGNENDSSGGENGSSEEDSSNSEAGNNDSSGGISRTSIIIIAVCLSVGVPILAIAAFFLIRRQRKLAQKSRDPFKETAVNELLADDIGGASLPGEGWAAGGSHDNPPDYRPPPAYEARQDAQAGPANNTDNIEQAAGSHQTQEPRQRPDTVFSDEKN</sequence>
<dbReference type="Gene3D" id="2.40.10.10">
    <property type="entry name" value="Trypsin-like serine proteases"/>
    <property type="match status" value="1"/>
</dbReference>
<proteinExistence type="predicted"/>
<gene>
    <name evidence="3" type="ORF">H4R20_004236</name>
</gene>
<dbReference type="OrthoDB" id="6380398at2759"/>